<keyword evidence="1" id="KW-0813">Transport</keyword>
<keyword evidence="1" id="KW-0811">Translocation</keyword>
<comment type="caution">
    <text evidence="3">The sequence shown here is derived from an EMBL/GenBank/DDBJ whole genome shotgun (WGS) entry which is preliminary data.</text>
</comment>
<evidence type="ECO:0000313" key="4">
    <source>
        <dbReference type="Proteomes" id="UP000614601"/>
    </source>
</evidence>
<dbReference type="EMBL" id="CAJFCW020000002">
    <property type="protein sequence ID" value="CAG9097541.1"/>
    <property type="molecule type" value="Genomic_DNA"/>
</dbReference>
<protein>
    <recommendedName>
        <fullName evidence="1">Mitochondrial import inner membrane translocase subunit</fullName>
    </recommendedName>
</protein>
<dbReference type="Proteomes" id="UP000783686">
    <property type="component" value="Unassembled WGS sequence"/>
</dbReference>
<dbReference type="GO" id="GO:0015031">
    <property type="term" value="P:protein transport"/>
    <property type="evidence" value="ECO:0007669"/>
    <property type="project" value="UniProtKB-KW"/>
</dbReference>
<comment type="similarity">
    <text evidence="1">Belongs to the small Tim family.</text>
</comment>
<dbReference type="Proteomes" id="UP000614601">
    <property type="component" value="Unassembled WGS sequence"/>
</dbReference>
<comment type="subcellular location">
    <subcellularLocation>
        <location evidence="1">Mitochondrion inner membrane</location>
        <topology evidence="1">Peripheral membrane protein</topology>
        <orientation evidence="1">Intermembrane side</orientation>
    </subcellularLocation>
</comment>
<dbReference type="OrthoDB" id="344165at2759"/>
<dbReference type="GO" id="GO:0005743">
    <property type="term" value="C:mitochondrial inner membrane"/>
    <property type="evidence" value="ECO:0007669"/>
    <property type="project" value="UniProtKB-SubCell"/>
</dbReference>
<keyword evidence="1" id="KW-1015">Disulfide bond</keyword>
<accession>A0A811KBL1</accession>
<evidence type="ECO:0000259" key="2">
    <source>
        <dbReference type="Pfam" id="PF02953"/>
    </source>
</evidence>
<sequence length="80" mass="9090">MENASANRLVQQLQAETQRQKFSEQVSTLTSRCWDICFNDSRPPAKMDGKHSSCLANCVDRMLDASQFMVDHLQNSQLAK</sequence>
<gene>
    <name evidence="3" type="ORF">BOKJ2_LOCUS4573</name>
</gene>
<evidence type="ECO:0000256" key="1">
    <source>
        <dbReference type="RuleBase" id="RU367043"/>
    </source>
</evidence>
<dbReference type="AlphaFoldDB" id="A0A811KBL1"/>
<keyword evidence="1" id="KW-0143">Chaperone</keyword>
<keyword evidence="1" id="KW-0472">Membrane</keyword>
<dbReference type="InterPro" id="IPR035427">
    <property type="entry name" value="Tim10-like_dom_sf"/>
</dbReference>
<name>A0A811KBL1_9BILA</name>
<feature type="domain" description="Tim10-like" evidence="2">
    <location>
        <begin position="11"/>
        <end position="75"/>
    </location>
</feature>
<keyword evidence="1" id="KW-0653">Protein transport</keyword>
<evidence type="ECO:0000313" key="3">
    <source>
        <dbReference type="EMBL" id="CAD5212772.1"/>
    </source>
</evidence>
<organism evidence="3 4">
    <name type="scientific">Bursaphelenchus okinawaensis</name>
    <dbReference type="NCBI Taxonomy" id="465554"/>
    <lineage>
        <taxon>Eukaryota</taxon>
        <taxon>Metazoa</taxon>
        <taxon>Ecdysozoa</taxon>
        <taxon>Nematoda</taxon>
        <taxon>Chromadorea</taxon>
        <taxon>Rhabditida</taxon>
        <taxon>Tylenchina</taxon>
        <taxon>Tylenchomorpha</taxon>
        <taxon>Aphelenchoidea</taxon>
        <taxon>Aphelenchoididae</taxon>
        <taxon>Bursaphelenchus</taxon>
    </lineage>
</organism>
<reference evidence="3" key="1">
    <citation type="submission" date="2020-09" db="EMBL/GenBank/DDBJ databases">
        <authorList>
            <person name="Kikuchi T."/>
        </authorList>
    </citation>
    <scope>NUCLEOTIDE SEQUENCE</scope>
    <source>
        <strain evidence="3">SH1</strain>
    </source>
</reference>
<keyword evidence="1" id="KW-0999">Mitochondrion inner membrane</keyword>
<keyword evidence="1" id="KW-0496">Mitochondrion</keyword>
<dbReference type="Gene3D" id="1.10.287.810">
    <property type="entry name" value="Mitochondrial import inner membrane translocase subunit tim13 like domains"/>
    <property type="match status" value="1"/>
</dbReference>
<comment type="function">
    <text evidence="1">Mitochondrial intermembrane chaperone that participates in the import and insertion of some multi-pass transmembrane proteins into the mitochondrial inner membrane. Also required for the transfer of beta-barrel precursors from the TOM complex to the sorting and assembly machinery (SAM complex) of the outer membrane. Acts as a chaperone-like protein that protects the hydrophobic precursors from aggregation and guide them through the mitochondrial intermembrane space.</text>
</comment>
<dbReference type="SUPFAM" id="SSF144122">
    <property type="entry name" value="Tim10-like"/>
    <property type="match status" value="1"/>
</dbReference>
<comment type="subunit">
    <text evidence="1">Heterohexamer.</text>
</comment>
<keyword evidence="4" id="KW-1185">Reference proteome</keyword>
<comment type="domain">
    <text evidence="1">The twin CX3C motif contains 4 conserved Cys residues that form 2 disulfide bonds in the mitochondrial intermembrane space.</text>
</comment>
<dbReference type="EMBL" id="CAJFDH010000002">
    <property type="protein sequence ID" value="CAD5212772.1"/>
    <property type="molecule type" value="Genomic_DNA"/>
</dbReference>
<dbReference type="Pfam" id="PF02953">
    <property type="entry name" value="zf-Tim10_DDP"/>
    <property type="match status" value="1"/>
</dbReference>
<dbReference type="InterPro" id="IPR004217">
    <property type="entry name" value="Tim10-like"/>
</dbReference>
<proteinExistence type="inferred from homology"/>